<dbReference type="GO" id="GO:0030488">
    <property type="term" value="P:tRNA methylation"/>
    <property type="evidence" value="ECO:0007669"/>
    <property type="project" value="TreeGrafter"/>
</dbReference>
<keyword evidence="2" id="KW-0819">tRNA processing</keyword>
<dbReference type="InterPro" id="IPR005225">
    <property type="entry name" value="Small_GTP-bd"/>
</dbReference>
<dbReference type="SUPFAM" id="SSF52540">
    <property type="entry name" value="P-loop containing nucleoside triphosphate hydrolases"/>
    <property type="match status" value="1"/>
</dbReference>
<dbReference type="Pfam" id="PF12631">
    <property type="entry name" value="MnmE_helical"/>
    <property type="match status" value="1"/>
</dbReference>
<evidence type="ECO:0000256" key="3">
    <source>
        <dbReference type="ARBA" id="ARBA00022741"/>
    </source>
</evidence>
<dbReference type="Gene3D" id="1.20.120.430">
    <property type="entry name" value="tRNA modification GTPase MnmE domain 2"/>
    <property type="match status" value="1"/>
</dbReference>
<dbReference type="InterPro" id="IPR018948">
    <property type="entry name" value="GTP-bd_TrmE_N"/>
</dbReference>
<evidence type="ECO:0000259" key="6">
    <source>
        <dbReference type="Pfam" id="PF01926"/>
    </source>
</evidence>
<name>A0A1Y2F9X4_9BASI</name>
<evidence type="ECO:0000256" key="1">
    <source>
        <dbReference type="ARBA" id="ARBA00011043"/>
    </source>
</evidence>
<dbReference type="InterPro" id="IPR027368">
    <property type="entry name" value="MnmE_dom2"/>
</dbReference>
<proteinExistence type="inferred from homology"/>
<dbReference type="InterPro" id="IPR025867">
    <property type="entry name" value="MnmE_helical"/>
</dbReference>
<comment type="caution">
    <text evidence="9">The sequence shown here is derived from an EMBL/GenBank/DDBJ whole genome shotgun (WGS) entry which is preliminary data.</text>
</comment>
<keyword evidence="3" id="KW-0547">Nucleotide-binding</keyword>
<dbReference type="OrthoDB" id="188276at2759"/>
<dbReference type="Proteomes" id="UP000193467">
    <property type="component" value="Unassembled WGS sequence"/>
</dbReference>
<dbReference type="EMBL" id="MCGR01000024">
    <property type="protein sequence ID" value="ORY80699.1"/>
    <property type="molecule type" value="Genomic_DNA"/>
</dbReference>
<accession>A0A1Y2F9X4</accession>
<dbReference type="PANTHER" id="PTHR42714:SF2">
    <property type="entry name" value="TRNA MODIFICATION GTPASE GTPBP3, MITOCHONDRIAL"/>
    <property type="match status" value="1"/>
</dbReference>
<dbReference type="NCBIfam" id="NF003661">
    <property type="entry name" value="PRK05291.1-3"/>
    <property type="match status" value="1"/>
</dbReference>
<keyword evidence="4" id="KW-0342">GTP-binding</keyword>
<dbReference type="SUPFAM" id="SSF116878">
    <property type="entry name" value="TrmE connector domain"/>
    <property type="match status" value="1"/>
</dbReference>
<dbReference type="HAMAP" id="MF_00379">
    <property type="entry name" value="GTPase_MnmE"/>
    <property type="match status" value="1"/>
</dbReference>
<feature type="region of interest" description="Disordered" evidence="5">
    <location>
        <begin position="76"/>
        <end position="96"/>
    </location>
</feature>
<dbReference type="InParanoid" id="A0A1Y2F9X4"/>
<evidence type="ECO:0000313" key="10">
    <source>
        <dbReference type="Proteomes" id="UP000193467"/>
    </source>
</evidence>
<evidence type="ECO:0000259" key="7">
    <source>
        <dbReference type="Pfam" id="PF10396"/>
    </source>
</evidence>
<dbReference type="AlphaFoldDB" id="A0A1Y2F9X4"/>
<dbReference type="CDD" id="cd04164">
    <property type="entry name" value="trmE"/>
    <property type="match status" value="1"/>
</dbReference>
<dbReference type="CDD" id="cd14858">
    <property type="entry name" value="TrmE_N"/>
    <property type="match status" value="1"/>
</dbReference>
<evidence type="ECO:0000313" key="9">
    <source>
        <dbReference type="EMBL" id="ORY80699.1"/>
    </source>
</evidence>
<dbReference type="InterPro" id="IPR004520">
    <property type="entry name" value="GTPase_MnmE"/>
</dbReference>
<comment type="similarity">
    <text evidence="1">Belongs to the TRAFAC class TrmE-Era-EngA-EngB-Septin-like GTPase superfamily. TrmE GTPase family.</text>
</comment>
<feature type="domain" description="MnmE helical" evidence="8">
    <location>
        <begin position="179"/>
        <end position="532"/>
    </location>
</feature>
<dbReference type="Pfam" id="PF01926">
    <property type="entry name" value="MMR_HSR1"/>
    <property type="match status" value="1"/>
</dbReference>
<evidence type="ECO:0000256" key="2">
    <source>
        <dbReference type="ARBA" id="ARBA00022694"/>
    </source>
</evidence>
<keyword evidence="10" id="KW-1185">Reference proteome</keyword>
<dbReference type="InterPro" id="IPR027266">
    <property type="entry name" value="TrmE/GcvT-like"/>
</dbReference>
<dbReference type="Pfam" id="PF10396">
    <property type="entry name" value="TrmE_N"/>
    <property type="match status" value="1"/>
</dbReference>
<reference evidence="9 10" key="1">
    <citation type="submission" date="2016-07" db="EMBL/GenBank/DDBJ databases">
        <title>Pervasive Adenine N6-methylation of Active Genes in Fungi.</title>
        <authorList>
            <consortium name="DOE Joint Genome Institute"/>
            <person name="Mondo S.J."/>
            <person name="Dannebaum R.O."/>
            <person name="Kuo R.C."/>
            <person name="Labutti K."/>
            <person name="Haridas S."/>
            <person name="Kuo A."/>
            <person name="Salamov A."/>
            <person name="Ahrendt S.R."/>
            <person name="Lipzen A."/>
            <person name="Sullivan W."/>
            <person name="Andreopoulos W.B."/>
            <person name="Clum A."/>
            <person name="Lindquist E."/>
            <person name="Daum C."/>
            <person name="Ramamoorthy G.K."/>
            <person name="Gryganskyi A."/>
            <person name="Culley D."/>
            <person name="Magnuson J.K."/>
            <person name="James T.Y."/>
            <person name="O'Malley M.A."/>
            <person name="Stajich J.E."/>
            <person name="Spatafora J.W."/>
            <person name="Visel A."/>
            <person name="Grigoriev I.V."/>
        </authorList>
    </citation>
    <scope>NUCLEOTIDE SEQUENCE [LARGE SCALE GENOMIC DNA]</scope>
    <source>
        <strain evidence="9 10">62-1032</strain>
    </source>
</reference>
<evidence type="ECO:0000256" key="4">
    <source>
        <dbReference type="ARBA" id="ARBA00023134"/>
    </source>
</evidence>
<dbReference type="FunCoup" id="A0A1Y2F9X4">
    <property type="interactions" value="241"/>
</dbReference>
<dbReference type="InterPro" id="IPR006073">
    <property type="entry name" value="GTP-bd"/>
</dbReference>
<dbReference type="PANTHER" id="PTHR42714">
    <property type="entry name" value="TRNA MODIFICATION GTPASE GTPBP3"/>
    <property type="match status" value="1"/>
</dbReference>
<dbReference type="GO" id="GO:0002098">
    <property type="term" value="P:tRNA wobble uridine modification"/>
    <property type="evidence" value="ECO:0007669"/>
    <property type="project" value="TreeGrafter"/>
</dbReference>
<feature type="domain" description="GTP-binding protein TrmE N-terminal" evidence="7">
    <location>
        <begin position="41"/>
        <end position="176"/>
    </location>
</feature>
<dbReference type="GO" id="GO:0005525">
    <property type="term" value="F:GTP binding"/>
    <property type="evidence" value="ECO:0007669"/>
    <property type="project" value="UniProtKB-KW"/>
</dbReference>
<dbReference type="InterPro" id="IPR031168">
    <property type="entry name" value="G_TrmE"/>
</dbReference>
<dbReference type="NCBIfam" id="TIGR00231">
    <property type="entry name" value="small_GTP"/>
    <property type="match status" value="1"/>
</dbReference>
<dbReference type="GO" id="GO:0005739">
    <property type="term" value="C:mitochondrion"/>
    <property type="evidence" value="ECO:0007669"/>
    <property type="project" value="TreeGrafter"/>
</dbReference>
<organism evidence="9 10">
    <name type="scientific">Leucosporidium creatinivorum</name>
    <dbReference type="NCBI Taxonomy" id="106004"/>
    <lineage>
        <taxon>Eukaryota</taxon>
        <taxon>Fungi</taxon>
        <taxon>Dikarya</taxon>
        <taxon>Basidiomycota</taxon>
        <taxon>Pucciniomycotina</taxon>
        <taxon>Microbotryomycetes</taxon>
        <taxon>Leucosporidiales</taxon>
        <taxon>Leucosporidium</taxon>
    </lineage>
</organism>
<dbReference type="Gene3D" id="3.40.50.300">
    <property type="entry name" value="P-loop containing nucleotide triphosphate hydrolases"/>
    <property type="match status" value="1"/>
</dbReference>
<dbReference type="STRING" id="106004.A0A1Y2F9X4"/>
<gene>
    <name evidence="9" type="ORF">BCR35DRAFT_304253</name>
</gene>
<protein>
    <submittedName>
        <fullName evidence="9">tRNA modification GTPase TrmE</fullName>
    </submittedName>
</protein>
<dbReference type="InterPro" id="IPR027417">
    <property type="entry name" value="P-loop_NTPase"/>
</dbReference>
<feature type="domain" description="G" evidence="6">
    <location>
        <begin position="276"/>
        <end position="379"/>
    </location>
</feature>
<evidence type="ECO:0000256" key="5">
    <source>
        <dbReference type="SAM" id="MobiDB-lite"/>
    </source>
</evidence>
<dbReference type="Gene3D" id="3.30.1360.120">
    <property type="entry name" value="Probable tRNA modification gtpase trme, domain 1"/>
    <property type="match status" value="1"/>
</dbReference>
<dbReference type="GO" id="GO:0003924">
    <property type="term" value="F:GTPase activity"/>
    <property type="evidence" value="ECO:0007669"/>
    <property type="project" value="InterPro"/>
</dbReference>
<sequence length="535" mass="58494">MPRLPTTLLSSSRSSCSIRIRCPAVIRPPRTFASTSAVEPTIFAPATGRGKTAISILRISGPDALNVWRKMTKPPRKPLQEEQAVVAASSPPRDPPARRAMLRRIVHPTTDEVLDEGIVLYFPANSALTAQPTLELHIHGSPALMELLLQLLPTLPGSFRIAEPGEFTRLAFEAGKMDLTEVEGLRDLVEADTEAQRKLAARQAGGQMRKSYDAMRASIIEATSLVEALIDFGEDEGISEGIFEQARDKVQALRDKIKRRLADGRRGEIIRSGIHLAIIGAPNAGKSSLLNWLAQREAAIVTSTPGTTRDVVELSLNYHGFPIIVADTAGLRATKDEVEAIGIERALMRADTADIKLCVLSLPKVFADSTSTSTSLEAQIDPLTLSLIDSHTLVLLNKVDALHITSEHLDAITHALRGEGKAWLGSESEQPFWQLSVRSELGLREFAEGLKGELQKRFDLSDDVEDTPLVTHARHRRHLEECETYLSAFLELDPDDIVLAAEELRYAVLALGRITGAVDVEEILGEIFSGFCIGK</sequence>
<evidence type="ECO:0000259" key="8">
    <source>
        <dbReference type="Pfam" id="PF12631"/>
    </source>
</evidence>